<feature type="compositionally biased region" description="Polar residues" evidence="6">
    <location>
        <begin position="605"/>
        <end position="634"/>
    </location>
</feature>
<dbReference type="PANTHER" id="PTHR10963:SF24">
    <property type="entry name" value="GLYCOSIDASE C21B10.07-RELATED"/>
    <property type="match status" value="1"/>
</dbReference>
<comment type="similarity">
    <text evidence="2">Belongs to the glycosyl hydrolase 16 family.</text>
</comment>
<feature type="compositionally biased region" description="Low complexity" evidence="6">
    <location>
        <begin position="361"/>
        <end position="444"/>
    </location>
</feature>
<evidence type="ECO:0000313" key="9">
    <source>
        <dbReference type="EMBL" id="KAF2279085.1"/>
    </source>
</evidence>
<dbReference type="GO" id="GO:0009251">
    <property type="term" value="P:glucan catabolic process"/>
    <property type="evidence" value="ECO:0007669"/>
    <property type="project" value="TreeGrafter"/>
</dbReference>
<dbReference type="InterPro" id="IPR000757">
    <property type="entry name" value="Beta-glucanase-like"/>
</dbReference>
<evidence type="ECO:0000256" key="1">
    <source>
        <dbReference type="ARBA" id="ARBA00000124"/>
    </source>
</evidence>
<dbReference type="RefSeq" id="XP_033656624.1">
    <property type="nucleotide sequence ID" value="XM_033800737.1"/>
</dbReference>
<name>A0A6A6JS47_WESOR</name>
<reference evidence="9" key="1">
    <citation type="journal article" date="2020" name="Stud. Mycol.">
        <title>101 Dothideomycetes genomes: a test case for predicting lifestyles and emergence of pathogens.</title>
        <authorList>
            <person name="Haridas S."/>
            <person name="Albert R."/>
            <person name="Binder M."/>
            <person name="Bloem J."/>
            <person name="Labutti K."/>
            <person name="Salamov A."/>
            <person name="Andreopoulos B."/>
            <person name="Baker S."/>
            <person name="Barry K."/>
            <person name="Bills G."/>
            <person name="Bluhm B."/>
            <person name="Cannon C."/>
            <person name="Castanera R."/>
            <person name="Culley D."/>
            <person name="Daum C."/>
            <person name="Ezra D."/>
            <person name="Gonzalez J."/>
            <person name="Henrissat B."/>
            <person name="Kuo A."/>
            <person name="Liang C."/>
            <person name="Lipzen A."/>
            <person name="Lutzoni F."/>
            <person name="Magnuson J."/>
            <person name="Mondo S."/>
            <person name="Nolan M."/>
            <person name="Ohm R."/>
            <person name="Pangilinan J."/>
            <person name="Park H.-J."/>
            <person name="Ramirez L."/>
            <person name="Alfaro M."/>
            <person name="Sun H."/>
            <person name="Tritt A."/>
            <person name="Yoshinaga Y."/>
            <person name="Zwiers L.-H."/>
            <person name="Turgeon B."/>
            <person name="Goodwin S."/>
            <person name="Spatafora J."/>
            <person name="Crous P."/>
            <person name="Grigoriev I."/>
        </authorList>
    </citation>
    <scope>NUCLEOTIDE SEQUENCE</scope>
    <source>
        <strain evidence="9">CBS 379.55</strain>
    </source>
</reference>
<feature type="compositionally biased region" description="Low complexity" evidence="6">
    <location>
        <begin position="551"/>
        <end position="560"/>
    </location>
</feature>
<dbReference type="PANTHER" id="PTHR10963">
    <property type="entry name" value="GLYCOSYL HYDROLASE-RELATED"/>
    <property type="match status" value="1"/>
</dbReference>
<comment type="catalytic activity">
    <reaction evidence="1">
        <text>Endohydrolysis of (1-&gt;3)- or (1-&gt;4)-linkages in beta-D-glucans when the glucose residue whose reducing group is involved in the linkage to be hydrolyzed is itself substituted at C-3.</text>
        <dbReference type="EC" id="3.2.1.6"/>
    </reaction>
</comment>
<sequence length="875" mass="90218">MPSSSLVLRLGAVLSALSSTAFSAKYTLEDSYTGANFLDGFEFFTEPDPTNGFVRYLPKNTAINSGLVRTIGMDTYLGVDFTTPLTVNGPGRASVRVETLKRYQFGLFVLNLKHMPASTCGTWPAFWSLGEGDAGMWPKNGEIDIIEGVNRNTNNKFVLHTDKNCKVDGTGHTGITGPTDCSLETGGTAGCDVNAAESTSYGSGFNAVNGGVYAMEWTAESIKMWFFPRGAIPASIVAEAPDTADFGTPTANFEGDCDFANKFIQQKFIFNTDFCGDWAGWVYAQSGCPQYPGLNSMDACKRFVAQNPSAFSQSYWLISYFKTFKAASESTSSTSASSTQSSTSTSASDYTVTTSAASSTASETSTSSSSESSSTSSASSDVSSTTSDASSSSSSSSGVSSTASDASSSSSSSSVDVSSVTSTYETSSATSTAAESHETSTTAAYDTGSATSTAANAYETTSSDADHYETQSASTSCTTSTAAYDTASTTSTAVNAYETSSIEVDNHETNSASTSCTTSTTAAYDTSSTASTAAVAYETTSSNIKYHETDSSTSCTTSTTAAYDNSSTTSTAAGSYETPSSDEANHESYSASTSCTSSTTPAYEVSSSTEDYPVPTSTLPASGNPTYPATSGNSNPSYVTKTYTTTYLDVCSTGYTTIHTTHTAIYEESPATPTPQEYPAGFTTTIKYCHSGCAPYPTSVTVTIPIVETEYPYTTGNAPKPTSGAQYPEAGKPSVDKNYHVGVPPELLNNTAVVVVPHVVTLSVVPVPAAEYHASSASAHASVSKAAYPLAGGYLAPAYPSPAPQGTAPAYPAVHPHPSANATAPYGTAPYGTGVTGPTKTGYQPPAAEFTGAAAGLKVGGVLGAVVAAGIAMFV</sequence>
<keyword evidence="5" id="KW-0326">Glycosidase</keyword>
<evidence type="ECO:0000259" key="8">
    <source>
        <dbReference type="PROSITE" id="PS51762"/>
    </source>
</evidence>
<dbReference type="Pfam" id="PF26113">
    <property type="entry name" value="GH16_XgeA"/>
    <property type="match status" value="1"/>
</dbReference>
<keyword evidence="4" id="KW-0378">Hydrolase</keyword>
<feature type="signal peptide" evidence="7">
    <location>
        <begin position="1"/>
        <end position="23"/>
    </location>
</feature>
<gene>
    <name evidence="9" type="ORF">EI97DRAFT_456487</name>
</gene>
<evidence type="ECO:0000313" key="10">
    <source>
        <dbReference type="Proteomes" id="UP000800097"/>
    </source>
</evidence>
<protein>
    <recommendedName>
        <fullName evidence="3">endo-1,3(4)-beta-glucanase</fullName>
        <ecNumber evidence="3">3.2.1.6</ecNumber>
    </recommendedName>
</protein>
<dbReference type="PROSITE" id="PS51762">
    <property type="entry name" value="GH16_2"/>
    <property type="match status" value="1"/>
</dbReference>
<keyword evidence="10" id="KW-1185">Reference proteome</keyword>
<dbReference type="Proteomes" id="UP000800097">
    <property type="component" value="Unassembled WGS sequence"/>
</dbReference>
<feature type="region of interest" description="Disordered" evidence="6">
    <location>
        <begin position="715"/>
        <end position="738"/>
    </location>
</feature>
<feature type="region of interest" description="Disordered" evidence="6">
    <location>
        <begin position="547"/>
        <end position="634"/>
    </location>
</feature>
<evidence type="ECO:0000256" key="6">
    <source>
        <dbReference type="SAM" id="MobiDB-lite"/>
    </source>
</evidence>
<feature type="region of interest" description="Disordered" evidence="6">
    <location>
        <begin position="361"/>
        <end position="447"/>
    </location>
</feature>
<dbReference type="EC" id="3.2.1.6" evidence="3"/>
<evidence type="ECO:0000256" key="3">
    <source>
        <dbReference type="ARBA" id="ARBA00012599"/>
    </source>
</evidence>
<feature type="chain" id="PRO_5025619720" description="endo-1,3(4)-beta-glucanase" evidence="7">
    <location>
        <begin position="24"/>
        <end position="875"/>
    </location>
</feature>
<dbReference type="AlphaFoldDB" id="A0A6A6JS47"/>
<dbReference type="EMBL" id="ML986487">
    <property type="protein sequence ID" value="KAF2279085.1"/>
    <property type="molecule type" value="Genomic_DNA"/>
</dbReference>
<accession>A0A6A6JS47</accession>
<dbReference type="Gene3D" id="2.60.120.200">
    <property type="match status" value="1"/>
</dbReference>
<keyword evidence="7" id="KW-0732">Signal</keyword>
<dbReference type="CDD" id="cd02181">
    <property type="entry name" value="GH16_fungal_Lam16A_glucanase"/>
    <property type="match status" value="1"/>
</dbReference>
<dbReference type="FunFam" id="2.60.120.200:FF:000114">
    <property type="entry name" value="Probable endo-1,3(4)-beta-glucanase NFIA_089530"/>
    <property type="match status" value="1"/>
</dbReference>
<dbReference type="OrthoDB" id="192832at2759"/>
<feature type="compositionally biased region" description="Low complexity" evidence="6">
    <location>
        <begin position="588"/>
        <end position="600"/>
    </location>
</feature>
<proteinExistence type="inferred from homology"/>
<evidence type="ECO:0000256" key="2">
    <source>
        <dbReference type="ARBA" id="ARBA00006865"/>
    </source>
</evidence>
<dbReference type="GeneID" id="54553912"/>
<dbReference type="InterPro" id="IPR050546">
    <property type="entry name" value="Glycosyl_Hydrlase_16"/>
</dbReference>
<evidence type="ECO:0000256" key="7">
    <source>
        <dbReference type="SAM" id="SignalP"/>
    </source>
</evidence>
<evidence type="ECO:0000256" key="5">
    <source>
        <dbReference type="ARBA" id="ARBA00023295"/>
    </source>
</evidence>
<dbReference type="SUPFAM" id="SSF49899">
    <property type="entry name" value="Concanavalin A-like lectins/glucanases"/>
    <property type="match status" value="1"/>
</dbReference>
<feature type="domain" description="GH16" evidence="8">
    <location>
        <begin position="30"/>
        <end position="287"/>
    </location>
</feature>
<feature type="compositionally biased region" description="Polar residues" evidence="6">
    <location>
        <begin position="561"/>
        <end position="582"/>
    </location>
</feature>
<dbReference type="GO" id="GO:0052861">
    <property type="term" value="F:endo-1,3(4)-beta-glucanase activity"/>
    <property type="evidence" value="ECO:0007669"/>
    <property type="project" value="UniProtKB-EC"/>
</dbReference>
<evidence type="ECO:0000256" key="4">
    <source>
        <dbReference type="ARBA" id="ARBA00022801"/>
    </source>
</evidence>
<dbReference type="InterPro" id="IPR013320">
    <property type="entry name" value="ConA-like_dom_sf"/>
</dbReference>
<organism evidence="9 10">
    <name type="scientific">Westerdykella ornata</name>
    <dbReference type="NCBI Taxonomy" id="318751"/>
    <lineage>
        <taxon>Eukaryota</taxon>
        <taxon>Fungi</taxon>
        <taxon>Dikarya</taxon>
        <taxon>Ascomycota</taxon>
        <taxon>Pezizomycotina</taxon>
        <taxon>Dothideomycetes</taxon>
        <taxon>Pleosporomycetidae</taxon>
        <taxon>Pleosporales</taxon>
        <taxon>Sporormiaceae</taxon>
        <taxon>Westerdykella</taxon>
    </lineage>
</organism>